<dbReference type="CDD" id="cd07936">
    <property type="entry name" value="SCAN"/>
    <property type="match status" value="1"/>
</dbReference>
<protein>
    <recommendedName>
        <fullName evidence="3">SCAN box domain-containing protein</fullName>
    </recommendedName>
</protein>
<dbReference type="Pfam" id="PF02023">
    <property type="entry name" value="SCAN"/>
    <property type="match status" value="1"/>
</dbReference>
<evidence type="ECO:0000256" key="1">
    <source>
        <dbReference type="ARBA" id="ARBA00023242"/>
    </source>
</evidence>
<dbReference type="InterPro" id="IPR050916">
    <property type="entry name" value="SCAN-C2H2_zinc_finger"/>
</dbReference>
<reference evidence="4 5" key="1">
    <citation type="journal article" date="2022" name="Gigascience">
        <title>A chromosome-level genome assembly and annotation of the desert horned lizard, Phrynosoma platyrhinos, provides insight into chromosomal rearrangements among reptiles.</title>
        <authorList>
            <person name="Koochekian N."/>
            <person name="Ascanio A."/>
            <person name="Farleigh K."/>
            <person name="Card D.C."/>
            <person name="Schield D.R."/>
            <person name="Castoe T.A."/>
            <person name="Jezkova T."/>
        </authorList>
    </citation>
    <scope>NUCLEOTIDE SEQUENCE [LARGE SCALE GENOMIC DNA]</scope>
    <source>
        <strain evidence="4">NK-2021</strain>
    </source>
</reference>
<evidence type="ECO:0000313" key="4">
    <source>
        <dbReference type="EMBL" id="KAH0630612.1"/>
    </source>
</evidence>
<dbReference type="Gene3D" id="1.10.4020.10">
    <property type="entry name" value="DNA breaking-rejoining enzymes"/>
    <property type="match status" value="1"/>
</dbReference>
<evidence type="ECO:0000313" key="5">
    <source>
        <dbReference type="Proteomes" id="UP000826234"/>
    </source>
</evidence>
<dbReference type="SMART" id="SM00431">
    <property type="entry name" value="SCAN"/>
    <property type="match status" value="1"/>
</dbReference>
<evidence type="ECO:0000256" key="2">
    <source>
        <dbReference type="SAM" id="MobiDB-lite"/>
    </source>
</evidence>
<keyword evidence="1" id="KW-0539">Nucleus</keyword>
<dbReference type="EMBL" id="JAIPUX010000439">
    <property type="protein sequence ID" value="KAH0630612.1"/>
    <property type="molecule type" value="Genomic_DNA"/>
</dbReference>
<dbReference type="InterPro" id="IPR038269">
    <property type="entry name" value="SCAN_sf"/>
</dbReference>
<feature type="region of interest" description="Disordered" evidence="2">
    <location>
        <begin position="655"/>
        <end position="676"/>
    </location>
</feature>
<proteinExistence type="predicted"/>
<organism evidence="4 5">
    <name type="scientific">Phrynosoma platyrhinos</name>
    <name type="common">Desert horned lizard</name>
    <dbReference type="NCBI Taxonomy" id="52577"/>
    <lineage>
        <taxon>Eukaryota</taxon>
        <taxon>Metazoa</taxon>
        <taxon>Chordata</taxon>
        <taxon>Craniata</taxon>
        <taxon>Vertebrata</taxon>
        <taxon>Euteleostomi</taxon>
        <taxon>Lepidosauria</taxon>
        <taxon>Squamata</taxon>
        <taxon>Bifurcata</taxon>
        <taxon>Unidentata</taxon>
        <taxon>Episquamata</taxon>
        <taxon>Toxicofera</taxon>
        <taxon>Iguania</taxon>
        <taxon>Phrynosomatidae</taxon>
        <taxon>Phrynosomatinae</taxon>
        <taxon>Phrynosoma</taxon>
    </lineage>
</organism>
<dbReference type="PANTHER" id="PTHR45935">
    <property type="entry name" value="PROTEIN ZBED8-RELATED"/>
    <property type="match status" value="1"/>
</dbReference>
<accession>A0ABQ7TLE2</accession>
<sequence>MEEPHSVGSETEGGCDGISAESSGEFWERTVQKFLSGDLASSDIQRRCFRHFSYQEGKGPREVCSRLHQLCHQWLKPEEQTKYQILDLVILEQFLSILPPEMENWIRDCGAETCSQAVALAEGFLLSQAEDKKQDEQIAPSVGNSMDMASQLFFVIASAHAAATSVAAADSIAVLVKFYAPRSGLESEEQGPCFKVECPLQSLPGRIILLQYKGLEQLNQQVLSHLFVFGKEWNQVRVFRQICSEVLCPEIEEGTGVPWVPLAALLDSSSKMAETNSVRPEGEGGSDGISAESIEEFWEKSMQKFLSGNLASSEIGRQRFRLQAEDKKREEQVRAFPLDVCKSEMDGLIKCLSYPLLYNGPSPGANSVPFSSPYILTAATSKATANSVAVVLKFGVTKSSLESKGCEERGSCFKVDSPSQRPLRTINTSSMLLVSCVFKELPDVLADIVVQPDEPGKVQCDLPVSKEKSQWRELKQEDDEAVAWQGSGMMPPTSTQFSLPLLDGVESSQSFQAKSAQGLFALRQEDTELAASLDTSPKMDKSDSIVSEAGGISVVISAESSGEFCERTMQMFLSEDMASTDIQRQHFRQLSYEDGEGPREETFALPEQVSLHRKEEETTEYLVLDRCCSEVLCSETEENTGVSWVPLAVSLDVGPKMDDSVGPETEEGGSDGIRAKSSGKFWERTMQMFLSEDMARTDIQRQHFRQFSYEDGEGPRDREVHFDLPESEESASDITQKPQQREYFLGKVGAGMKELKNTESPLPLCDGVEPVQFMLSLPTQLLYSVVYALSLPSLTLASNADF</sequence>
<keyword evidence="5" id="KW-1185">Reference proteome</keyword>
<dbReference type="PANTHER" id="PTHR45935:SF15">
    <property type="entry name" value="SCAN BOX DOMAIN-CONTAINING PROTEIN"/>
    <property type="match status" value="1"/>
</dbReference>
<evidence type="ECO:0000259" key="3">
    <source>
        <dbReference type="PROSITE" id="PS50804"/>
    </source>
</evidence>
<feature type="domain" description="SCAN box" evidence="3">
    <location>
        <begin position="46"/>
        <end position="124"/>
    </location>
</feature>
<dbReference type="PROSITE" id="PS50804">
    <property type="entry name" value="SCAN_BOX"/>
    <property type="match status" value="1"/>
</dbReference>
<dbReference type="InterPro" id="IPR003309">
    <property type="entry name" value="SCAN_dom"/>
</dbReference>
<dbReference type="Proteomes" id="UP000826234">
    <property type="component" value="Unassembled WGS sequence"/>
</dbReference>
<dbReference type="SUPFAM" id="SSF47353">
    <property type="entry name" value="Retrovirus capsid dimerization domain-like"/>
    <property type="match status" value="1"/>
</dbReference>
<comment type="caution">
    <text evidence="4">The sequence shown here is derived from an EMBL/GenBank/DDBJ whole genome shotgun (WGS) entry which is preliminary data.</text>
</comment>
<gene>
    <name evidence="4" type="ORF">JD844_013841</name>
</gene>
<name>A0ABQ7TLE2_PHRPL</name>